<name>A0A4Z2FY49_9TELE</name>
<protein>
    <submittedName>
        <fullName evidence="2">Uncharacterized protein</fullName>
    </submittedName>
</protein>
<gene>
    <name evidence="2" type="ORF">EYF80_044151</name>
</gene>
<keyword evidence="3" id="KW-1185">Reference proteome</keyword>
<comment type="caution">
    <text evidence="2">The sequence shown here is derived from an EMBL/GenBank/DDBJ whole genome shotgun (WGS) entry which is preliminary data.</text>
</comment>
<evidence type="ECO:0000313" key="2">
    <source>
        <dbReference type="EMBL" id="TNN45663.1"/>
    </source>
</evidence>
<sequence>MNLFRDDRLSRFSVATAGAYIGVHWQYSGRCLFTIIIGVTPTPLDFTSYNRQCGITGLSQEQRVLKTLFQSILTSAFHMQRPGGIPDIRTAATPLSSRDLRSARITRRPAGRTAAP</sequence>
<proteinExistence type="predicted"/>
<dbReference type="EMBL" id="SRLO01000832">
    <property type="protein sequence ID" value="TNN45663.1"/>
    <property type="molecule type" value="Genomic_DNA"/>
</dbReference>
<reference evidence="2 3" key="1">
    <citation type="submission" date="2019-03" db="EMBL/GenBank/DDBJ databases">
        <title>First draft genome of Liparis tanakae, snailfish: a comprehensive survey of snailfish specific genes.</title>
        <authorList>
            <person name="Kim W."/>
            <person name="Song I."/>
            <person name="Jeong J.-H."/>
            <person name="Kim D."/>
            <person name="Kim S."/>
            <person name="Ryu S."/>
            <person name="Song J.Y."/>
            <person name="Lee S.K."/>
        </authorList>
    </citation>
    <scope>NUCLEOTIDE SEQUENCE [LARGE SCALE GENOMIC DNA]</scope>
    <source>
        <tissue evidence="2">Muscle</tissue>
    </source>
</reference>
<feature type="region of interest" description="Disordered" evidence="1">
    <location>
        <begin position="88"/>
        <end position="116"/>
    </location>
</feature>
<evidence type="ECO:0000256" key="1">
    <source>
        <dbReference type="SAM" id="MobiDB-lite"/>
    </source>
</evidence>
<dbReference type="Proteomes" id="UP000314294">
    <property type="component" value="Unassembled WGS sequence"/>
</dbReference>
<evidence type="ECO:0000313" key="3">
    <source>
        <dbReference type="Proteomes" id="UP000314294"/>
    </source>
</evidence>
<organism evidence="2 3">
    <name type="scientific">Liparis tanakae</name>
    <name type="common">Tanaka's snailfish</name>
    <dbReference type="NCBI Taxonomy" id="230148"/>
    <lineage>
        <taxon>Eukaryota</taxon>
        <taxon>Metazoa</taxon>
        <taxon>Chordata</taxon>
        <taxon>Craniata</taxon>
        <taxon>Vertebrata</taxon>
        <taxon>Euteleostomi</taxon>
        <taxon>Actinopterygii</taxon>
        <taxon>Neopterygii</taxon>
        <taxon>Teleostei</taxon>
        <taxon>Neoteleostei</taxon>
        <taxon>Acanthomorphata</taxon>
        <taxon>Eupercaria</taxon>
        <taxon>Perciformes</taxon>
        <taxon>Cottioidei</taxon>
        <taxon>Cottales</taxon>
        <taxon>Liparidae</taxon>
        <taxon>Liparis</taxon>
    </lineage>
</organism>
<dbReference type="AlphaFoldDB" id="A0A4Z2FY49"/>
<accession>A0A4Z2FY49</accession>